<feature type="region of interest" description="Disordered" evidence="2">
    <location>
        <begin position="138"/>
        <end position="161"/>
    </location>
</feature>
<dbReference type="STRING" id="106004.A0A1Y2G635"/>
<dbReference type="PANTHER" id="PTHR30344">
    <property type="entry name" value="6-PHOSPHOGLUCONOLACTONASE-RELATED"/>
    <property type="match status" value="1"/>
</dbReference>
<sequence length="395" mass="42115">MTQPILLYAGGYAGRIDTLAFDPTASPPTLQVVSSNSEAGVAPTWITLSKDGQFLYADDEWGKEEGLLTAFKVSQDGQLTKINAVPSGGLWPCHSSLLDTTPPRLITANYKGSVLAAHSLLPSGGFDLAEKAAQYISFHGHGEPGPHPTRQQQQHPHAATADPRGLVVVIPDLGTDDLRVYSIKTDGTLELHEIIALTPHSGPRHVFFDAGRPSGPETVLYVLNELSNSISTFSVTYPSSAAAAAPTFTLLQDSISLLPSAPSSRQSPFPVWHAAELTVTPDHLTLIASNRAEGHDPLNGTKEGDEDLFAVFDVSAEDGTLVEVSKKLVESGGRAPRHFSLSSEGIRTKDGQGKWLAVAHHDSDEIVIFELGKGGALKEVVRVDNMGRPGCIVWA</sequence>
<keyword evidence="4" id="KW-1185">Reference proteome</keyword>
<dbReference type="InterPro" id="IPR050282">
    <property type="entry name" value="Cycloisomerase_2"/>
</dbReference>
<comment type="caution">
    <text evidence="3">The sequence shown here is derived from an EMBL/GenBank/DDBJ whole genome shotgun (WGS) entry which is preliminary data.</text>
</comment>
<dbReference type="SUPFAM" id="SSF51004">
    <property type="entry name" value="C-terminal (heme d1) domain of cytochrome cd1-nitrite reductase"/>
    <property type="match status" value="1"/>
</dbReference>
<dbReference type="OrthoDB" id="9972196at2759"/>
<evidence type="ECO:0000256" key="2">
    <source>
        <dbReference type="SAM" id="MobiDB-lite"/>
    </source>
</evidence>
<dbReference type="InParanoid" id="A0A1Y2G635"/>
<feature type="compositionally biased region" description="Low complexity" evidence="2">
    <location>
        <begin position="148"/>
        <end position="161"/>
    </location>
</feature>
<protein>
    <submittedName>
        <fullName evidence="3">Lactonase, 7-bladed beta-propeller-domain-containing protein</fullName>
    </submittedName>
</protein>
<evidence type="ECO:0000313" key="3">
    <source>
        <dbReference type="EMBL" id="ORY91451.1"/>
    </source>
</evidence>
<dbReference type="Pfam" id="PF10282">
    <property type="entry name" value="Lactonase"/>
    <property type="match status" value="1"/>
</dbReference>
<proteinExistence type="inferred from homology"/>
<evidence type="ECO:0000313" key="4">
    <source>
        <dbReference type="Proteomes" id="UP000193467"/>
    </source>
</evidence>
<dbReference type="AlphaFoldDB" id="A0A1Y2G635"/>
<dbReference type="EMBL" id="MCGR01000002">
    <property type="protein sequence ID" value="ORY91451.1"/>
    <property type="molecule type" value="Genomic_DNA"/>
</dbReference>
<dbReference type="PANTHER" id="PTHR30344:SF1">
    <property type="entry name" value="6-PHOSPHOGLUCONOLACTONASE"/>
    <property type="match status" value="1"/>
</dbReference>
<dbReference type="GO" id="GO:0017057">
    <property type="term" value="F:6-phosphogluconolactonase activity"/>
    <property type="evidence" value="ECO:0007669"/>
    <property type="project" value="TreeGrafter"/>
</dbReference>
<dbReference type="InterPro" id="IPR019405">
    <property type="entry name" value="Lactonase_7-beta_prop"/>
</dbReference>
<dbReference type="Proteomes" id="UP000193467">
    <property type="component" value="Unassembled WGS sequence"/>
</dbReference>
<dbReference type="InterPro" id="IPR011048">
    <property type="entry name" value="Haem_d1_sf"/>
</dbReference>
<organism evidence="3 4">
    <name type="scientific">Leucosporidium creatinivorum</name>
    <dbReference type="NCBI Taxonomy" id="106004"/>
    <lineage>
        <taxon>Eukaryota</taxon>
        <taxon>Fungi</taxon>
        <taxon>Dikarya</taxon>
        <taxon>Basidiomycota</taxon>
        <taxon>Pucciniomycotina</taxon>
        <taxon>Microbotryomycetes</taxon>
        <taxon>Leucosporidiales</taxon>
        <taxon>Leucosporidium</taxon>
    </lineage>
</organism>
<dbReference type="Gene3D" id="2.130.10.10">
    <property type="entry name" value="YVTN repeat-like/Quinoprotein amine dehydrogenase"/>
    <property type="match status" value="1"/>
</dbReference>
<gene>
    <name evidence="3" type="ORF">BCR35DRAFT_298612</name>
</gene>
<dbReference type="InterPro" id="IPR015943">
    <property type="entry name" value="WD40/YVTN_repeat-like_dom_sf"/>
</dbReference>
<comment type="similarity">
    <text evidence="1">Belongs to the cycloisomerase 2 family.</text>
</comment>
<evidence type="ECO:0000256" key="1">
    <source>
        <dbReference type="ARBA" id="ARBA00005564"/>
    </source>
</evidence>
<reference evidence="3 4" key="1">
    <citation type="submission" date="2016-07" db="EMBL/GenBank/DDBJ databases">
        <title>Pervasive Adenine N6-methylation of Active Genes in Fungi.</title>
        <authorList>
            <consortium name="DOE Joint Genome Institute"/>
            <person name="Mondo S.J."/>
            <person name="Dannebaum R.O."/>
            <person name="Kuo R.C."/>
            <person name="Labutti K."/>
            <person name="Haridas S."/>
            <person name="Kuo A."/>
            <person name="Salamov A."/>
            <person name="Ahrendt S.R."/>
            <person name="Lipzen A."/>
            <person name="Sullivan W."/>
            <person name="Andreopoulos W.B."/>
            <person name="Clum A."/>
            <person name="Lindquist E."/>
            <person name="Daum C."/>
            <person name="Ramamoorthy G.K."/>
            <person name="Gryganskyi A."/>
            <person name="Culley D."/>
            <person name="Magnuson J.K."/>
            <person name="James T.Y."/>
            <person name="O'Malley M.A."/>
            <person name="Stajich J.E."/>
            <person name="Spatafora J.W."/>
            <person name="Visel A."/>
            <person name="Grigoriev I.V."/>
        </authorList>
    </citation>
    <scope>NUCLEOTIDE SEQUENCE [LARGE SCALE GENOMIC DNA]</scope>
    <source>
        <strain evidence="3 4">62-1032</strain>
    </source>
</reference>
<name>A0A1Y2G635_9BASI</name>
<accession>A0A1Y2G635</accession>